<dbReference type="Gene3D" id="3.90.75.20">
    <property type="match status" value="1"/>
</dbReference>
<comment type="caution">
    <text evidence="2">The sequence shown here is derived from an EMBL/GenBank/DDBJ whole genome shotgun (WGS) entry which is preliminary data.</text>
</comment>
<evidence type="ECO:0000313" key="2">
    <source>
        <dbReference type="EMBL" id="MBB1519789.1"/>
    </source>
</evidence>
<dbReference type="InterPro" id="IPR003615">
    <property type="entry name" value="HNH_nuc"/>
</dbReference>
<proteinExistence type="predicted"/>
<dbReference type="InterPro" id="IPR044925">
    <property type="entry name" value="His-Me_finger_sf"/>
</dbReference>
<dbReference type="GO" id="GO:0004519">
    <property type="term" value="F:endonuclease activity"/>
    <property type="evidence" value="ECO:0007669"/>
    <property type="project" value="UniProtKB-KW"/>
</dbReference>
<dbReference type="Proteomes" id="UP000581189">
    <property type="component" value="Unassembled WGS sequence"/>
</dbReference>
<organism evidence="2 3">
    <name type="scientific">Aquipseudomonas guryensis</name>
    <dbReference type="NCBI Taxonomy" id="2759165"/>
    <lineage>
        <taxon>Bacteria</taxon>
        <taxon>Pseudomonadati</taxon>
        <taxon>Pseudomonadota</taxon>
        <taxon>Gammaproteobacteria</taxon>
        <taxon>Pseudomonadales</taxon>
        <taxon>Pseudomonadaceae</taxon>
        <taxon>Aquipseudomonas</taxon>
    </lineage>
</organism>
<dbReference type="AlphaFoldDB" id="A0A7W4H3T6"/>
<reference evidence="2 3" key="1">
    <citation type="submission" date="2020-08" db="EMBL/GenBank/DDBJ databases">
        <authorList>
            <person name="Kim C.M."/>
        </authorList>
    </citation>
    <scope>NUCLEOTIDE SEQUENCE [LARGE SCALE GENOMIC DNA]</scope>
    <source>
        <strain evidence="2 3">SR9</strain>
    </source>
</reference>
<dbReference type="SUPFAM" id="SSF54060">
    <property type="entry name" value="His-Me finger endonucleases"/>
    <property type="match status" value="1"/>
</dbReference>
<protein>
    <submittedName>
        <fullName evidence="2">HNH endonuclease</fullName>
    </submittedName>
</protein>
<dbReference type="Pfam" id="PF13392">
    <property type="entry name" value="HNH_3"/>
    <property type="match status" value="1"/>
</dbReference>
<keyword evidence="3" id="KW-1185">Reference proteome</keyword>
<evidence type="ECO:0000313" key="3">
    <source>
        <dbReference type="Proteomes" id="UP000581189"/>
    </source>
</evidence>
<keyword evidence="2" id="KW-0378">Hydrolase</keyword>
<name>A0A7W4H3T6_9GAMM</name>
<keyword evidence="2" id="KW-0540">Nuclease</keyword>
<feature type="domain" description="HNH nuclease" evidence="1">
    <location>
        <begin position="61"/>
        <end position="105"/>
    </location>
</feature>
<evidence type="ECO:0000259" key="1">
    <source>
        <dbReference type="Pfam" id="PF13392"/>
    </source>
</evidence>
<sequence>MKTIKPLPPLEELERCFRIDPTAPSGLTRIGSPGRKQGKLGATGGIGSDGYWRVNFHGSSYRIHRIIWALENGRDPGELLVDHIDGNPLNNATNNLRACTDAENLQNKRSPGRASNSDLPKGIIRQGRYYVVRIMAHGVLEGAKLLNLRAATLYAQQLRAGLHGDFARDD</sequence>
<keyword evidence="2" id="KW-0255">Endonuclease</keyword>
<accession>A0A7W4H3T6</accession>
<gene>
    <name evidence="2" type="ORF">H3H45_11110</name>
</gene>
<dbReference type="EMBL" id="JACJFN010000002">
    <property type="protein sequence ID" value="MBB1519789.1"/>
    <property type="molecule type" value="Genomic_DNA"/>
</dbReference>